<gene>
    <name evidence="2" type="ORF">fgpv_256</name>
</gene>
<evidence type="ECO:0000313" key="3">
    <source>
        <dbReference type="Proteomes" id="UP000235762"/>
    </source>
</evidence>
<evidence type="ECO:0000313" key="2">
    <source>
        <dbReference type="EMBL" id="AUD40344.1"/>
    </source>
</evidence>
<evidence type="ECO:0000256" key="1">
    <source>
        <dbReference type="SAM" id="Phobius"/>
    </source>
</evidence>
<dbReference type="EMBL" id="MF678796">
    <property type="protein sequence ID" value="AUD40344.1"/>
    <property type="molecule type" value="Genomic_DNA"/>
</dbReference>
<sequence>MVSIISKMDNLLDSDKPSSKIFGVIITALIMISVFVYFKLLIYIYTTNVHELMYYDQYQFPFLHKHTINLHF</sequence>
<keyword evidence="1" id="KW-1133">Transmembrane helix</keyword>
<dbReference type="SMR" id="A0A2H4X2Q8"/>
<protein>
    <submittedName>
        <fullName evidence="2">Putative P-type ATPase</fullName>
    </submittedName>
</protein>
<keyword evidence="3" id="KW-1185">Reference proteome</keyword>
<name>A0A2H4X2Q8_9POXV</name>
<reference evidence="2 3" key="1">
    <citation type="journal article" date="2017" name="BMC Genomics">
        <title>Comparative analysis of avian poxvirus genomes, including a novel poxvirus from lesser flamingos (Phoenicopterus minor), highlights the lack of conservation of the central region.</title>
        <authorList>
            <person name="Carulei O."/>
            <person name="Douglass N."/>
            <person name="Williamson A.L."/>
        </authorList>
    </citation>
    <scope>NUCLEOTIDE SEQUENCE [LARGE SCALE GENOMIC DNA]</scope>
    <source>
        <strain evidence="2">FGPVKD09</strain>
    </source>
</reference>
<organism evidence="2 3">
    <name type="scientific">Flamingopox virus FGPVKD09</name>
    <dbReference type="NCBI Taxonomy" id="2059380"/>
    <lineage>
        <taxon>Viruses</taxon>
        <taxon>Varidnaviria</taxon>
        <taxon>Bamfordvirae</taxon>
        <taxon>Nucleocytoviricota</taxon>
        <taxon>Pokkesviricetes</taxon>
        <taxon>Chitovirales</taxon>
        <taxon>Poxviridae</taxon>
        <taxon>Chordopoxvirinae</taxon>
        <taxon>Avipoxvirus</taxon>
    </lineage>
</organism>
<dbReference type="Proteomes" id="UP000235762">
    <property type="component" value="Segment"/>
</dbReference>
<keyword evidence="1" id="KW-0472">Membrane</keyword>
<feature type="transmembrane region" description="Helical" evidence="1">
    <location>
        <begin position="21"/>
        <end position="45"/>
    </location>
</feature>
<proteinExistence type="predicted"/>
<keyword evidence="1" id="KW-0812">Transmembrane</keyword>
<accession>A0A2H4X2Q8</accession>